<evidence type="ECO:0000256" key="1">
    <source>
        <dbReference type="SAM" id="MobiDB-lite"/>
    </source>
</evidence>
<dbReference type="InterPro" id="IPR011992">
    <property type="entry name" value="EF-hand-dom_pair"/>
</dbReference>
<dbReference type="EMBL" id="CP031222">
    <property type="protein sequence ID" value="AXI03560.1"/>
    <property type="molecule type" value="Genomic_DNA"/>
</dbReference>
<feature type="compositionally biased region" description="Basic and acidic residues" evidence="1">
    <location>
        <begin position="133"/>
        <end position="155"/>
    </location>
</feature>
<dbReference type="GO" id="GO:0005509">
    <property type="term" value="F:calcium ion binding"/>
    <property type="evidence" value="ECO:0007669"/>
    <property type="project" value="InterPro"/>
</dbReference>
<feature type="domain" description="EF-hand" evidence="2">
    <location>
        <begin position="152"/>
        <end position="187"/>
    </location>
</feature>
<dbReference type="InterPro" id="IPR002048">
    <property type="entry name" value="EF_hand_dom"/>
</dbReference>
<dbReference type="KEGG" id="mbah:HYN46_12370"/>
<dbReference type="SUPFAM" id="SSF47473">
    <property type="entry name" value="EF-hand"/>
    <property type="match status" value="2"/>
</dbReference>
<reference evidence="3 4" key="1">
    <citation type="submission" date="2018-07" db="EMBL/GenBank/DDBJ databases">
        <title>Genome sequencing of Moraxellaceae gen. HYN0046.</title>
        <authorList>
            <person name="Kim M."/>
            <person name="Yi H."/>
        </authorList>
    </citation>
    <scope>NUCLEOTIDE SEQUENCE [LARGE SCALE GENOMIC DNA]</scope>
    <source>
        <strain evidence="3 4">HYN0046</strain>
    </source>
</reference>
<feature type="domain" description="EF-hand" evidence="2">
    <location>
        <begin position="247"/>
        <end position="282"/>
    </location>
</feature>
<feature type="region of interest" description="Disordered" evidence="1">
    <location>
        <begin position="180"/>
        <end position="221"/>
    </location>
</feature>
<dbReference type="OrthoDB" id="6058042at2"/>
<feature type="compositionally biased region" description="Basic and acidic residues" evidence="1">
    <location>
        <begin position="183"/>
        <end position="209"/>
    </location>
</feature>
<dbReference type="CDD" id="cd00051">
    <property type="entry name" value="EFh"/>
    <property type="match status" value="2"/>
</dbReference>
<gene>
    <name evidence="3" type="ORF">HYN46_12370</name>
</gene>
<dbReference type="Gene3D" id="1.10.238.10">
    <property type="entry name" value="EF-hand"/>
    <property type="match status" value="3"/>
</dbReference>
<name>A0A345P8F1_9GAMM</name>
<dbReference type="PROSITE" id="PS00018">
    <property type="entry name" value="EF_HAND_1"/>
    <property type="match status" value="4"/>
</dbReference>
<dbReference type="Pfam" id="PF13405">
    <property type="entry name" value="EF-hand_6"/>
    <property type="match status" value="1"/>
</dbReference>
<feature type="domain" description="EF-hand" evidence="2">
    <location>
        <begin position="286"/>
        <end position="321"/>
    </location>
</feature>
<dbReference type="AlphaFoldDB" id="A0A345P8F1"/>
<protein>
    <recommendedName>
        <fullName evidence="2">EF-hand domain-containing protein</fullName>
    </recommendedName>
</protein>
<proteinExistence type="predicted"/>
<dbReference type="SMART" id="SM00054">
    <property type="entry name" value="EFh"/>
    <property type="match status" value="4"/>
</dbReference>
<dbReference type="PANTHER" id="PTHR10827">
    <property type="entry name" value="RETICULOCALBIN"/>
    <property type="match status" value="1"/>
</dbReference>
<evidence type="ECO:0000259" key="2">
    <source>
        <dbReference type="PROSITE" id="PS50222"/>
    </source>
</evidence>
<dbReference type="Pfam" id="PF13202">
    <property type="entry name" value="EF-hand_5"/>
    <property type="match status" value="3"/>
</dbReference>
<dbReference type="PROSITE" id="PS50222">
    <property type="entry name" value="EF_HAND_2"/>
    <property type="match status" value="4"/>
</dbReference>
<accession>A0A345P8F1</accession>
<dbReference type="Pfam" id="PF13499">
    <property type="entry name" value="EF-hand_7"/>
    <property type="match status" value="1"/>
</dbReference>
<dbReference type="PANTHER" id="PTHR10827:SF85">
    <property type="entry name" value="CALCIUM-BINDING PROTEIN"/>
    <property type="match status" value="1"/>
</dbReference>
<organism evidence="3 4">
    <name type="scientific">Aquirhabdus parva</name>
    <dbReference type="NCBI Taxonomy" id="2283318"/>
    <lineage>
        <taxon>Bacteria</taxon>
        <taxon>Pseudomonadati</taxon>
        <taxon>Pseudomonadota</taxon>
        <taxon>Gammaproteobacteria</taxon>
        <taxon>Moraxellales</taxon>
        <taxon>Moraxellaceae</taxon>
        <taxon>Aquirhabdus</taxon>
    </lineage>
</organism>
<dbReference type="InterPro" id="IPR018247">
    <property type="entry name" value="EF_Hand_1_Ca_BS"/>
</dbReference>
<evidence type="ECO:0000313" key="3">
    <source>
        <dbReference type="EMBL" id="AXI03560.1"/>
    </source>
</evidence>
<keyword evidence="4" id="KW-1185">Reference proteome</keyword>
<dbReference type="Proteomes" id="UP000253940">
    <property type="component" value="Chromosome"/>
</dbReference>
<evidence type="ECO:0000313" key="4">
    <source>
        <dbReference type="Proteomes" id="UP000253940"/>
    </source>
</evidence>
<feature type="domain" description="EF-hand" evidence="2">
    <location>
        <begin position="369"/>
        <end position="404"/>
    </location>
</feature>
<feature type="region of interest" description="Disordered" evidence="1">
    <location>
        <begin position="125"/>
        <end position="155"/>
    </location>
</feature>
<sequence length="407" mass="45874">MAWAINWSCRIKKAEKIGDVPKACISHAKAYSSLFSPHFLQIVPTFERYFGLVHKKRQLAVPTNRSHQMSTFISKQLSKKQLSKQPSFKHSLIAAVVIGCGGLSMASWADDSAASAAVATASASVAPAAKPELTSEQRKAWHEQHKAEREQQRTQRRTELFNLADTNKDGTVSLQEWLAFKPPRPEHRFEGHRGGPDQGRPDERPEHAGDQPPPPPEADRGAKHLAEWLQKVDANHDNQISLAEAQSNAPFIAKHFNEIDTDHNGLISQDELKAYHEAQKAKWDAKRIEMRTEAFKKADTNHDGQLTLAEWLAFKPHHGGFWHHLWGRLFGHEHHHGGDDRGPWRDRGDWFKKIDTNGDGQISLSEAQANAPKIAQHFNEIDTDHNGQISQDELHAFFKNQHAKTSS</sequence>